<dbReference type="WBParaSite" id="nRc.2.0.1.t04495-RA">
    <property type="protein sequence ID" value="nRc.2.0.1.t04495-RA"/>
    <property type="gene ID" value="nRc.2.0.1.g04495"/>
</dbReference>
<evidence type="ECO:0000256" key="1">
    <source>
        <dbReference type="SAM" id="Coils"/>
    </source>
</evidence>
<name>A0A915HSW5_ROMCU</name>
<accession>A0A915HSW5</accession>
<organism evidence="2 3">
    <name type="scientific">Romanomermis culicivorax</name>
    <name type="common">Nematode worm</name>
    <dbReference type="NCBI Taxonomy" id="13658"/>
    <lineage>
        <taxon>Eukaryota</taxon>
        <taxon>Metazoa</taxon>
        <taxon>Ecdysozoa</taxon>
        <taxon>Nematoda</taxon>
        <taxon>Enoplea</taxon>
        <taxon>Dorylaimia</taxon>
        <taxon>Mermithida</taxon>
        <taxon>Mermithoidea</taxon>
        <taxon>Mermithidae</taxon>
        <taxon>Romanomermis</taxon>
    </lineage>
</organism>
<evidence type="ECO:0000313" key="2">
    <source>
        <dbReference type="Proteomes" id="UP000887565"/>
    </source>
</evidence>
<keyword evidence="2" id="KW-1185">Reference proteome</keyword>
<sequence length="304" mass="34482">MSQKLENNATTVAARCSIIKPVFQKNQNPKFVVQERAVGAVPQILTATPILSSNPKFLRPPLSTPSSGAKETVLPTAFVSPHTVQINVQPSNPYSTRTVPSPPPTPTLTSLVASYMTPSTPTEHYMARCQKRSGPYLTRCQDFSEPDYTQPTWRRNFDSNNNETYNNRVSWPTSNYSRTVNAMDDSDERLSKLEERMKMLESQLRPKIEENDCKCCSKSMKDLSSEEFQQYTMEPLSQSTSFQNLTTSVCEPISRNKVHYMNEQIRYLSFLNMSKAQKDAHAEHKSLTLSESSFFPDCSSQDEF</sequence>
<protein>
    <submittedName>
        <fullName evidence="3">Uncharacterized protein</fullName>
    </submittedName>
</protein>
<proteinExistence type="predicted"/>
<feature type="coiled-coil region" evidence="1">
    <location>
        <begin position="176"/>
        <end position="210"/>
    </location>
</feature>
<reference evidence="3" key="1">
    <citation type="submission" date="2022-11" db="UniProtKB">
        <authorList>
            <consortium name="WormBaseParasite"/>
        </authorList>
    </citation>
    <scope>IDENTIFICATION</scope>
</reference>
<dbReference type="AlphaFoldDB" id="A0A915HSW5"/>
<keyword evidence="1" id="KW-0175">Coiled coil</keyword>
<evidence type="ECO:0000313" key="3">
    <source>
        <dbReference type="WBParaSite" id="nRc.2.0.1.t04495-RA"/>
    </source>
</evidence>
<dbReference type="Proteomes" id="UP000887565">
    <property type="component" value="Unplaced"/>
</dbReference>